<dbReference type="Gene3D" id="2.40.30.170">
    <property type="match status" value="1"/>
</dbReference>
<dbReference type="Proteomes" id="UP000190166">
    <property type="component" value="Unassembled WGS sequence"/>
</dbReference>
<proteinExistence type="predicted"/>
<evidence type="ECO:0000256" key="2">
    <source>
        <dbReference type="ARBA" id="ARBA00022692"/>
    </source>
</evidence>
<evidence type="ECO:0000313" key="7">
    <source>
        <dbReference type="Proteomes" id="UP000190166"/>
    </source>
</evidence>
<organism evidence="6 7">
    <name type="scientific">Chitinophaga ginsengisegetis</name>
    <dbReference type="NCBI Taxonomy" id="393003"/>
    <lineage>
        <taxon>Bacteria</taxon>
        <taxon>Pseudomonadati</taxon>
        <taxon>Bacteroidota</taxon>
        <taxon>Chitinophagia</taxon>
        <taxon>Chitinophagales</taxon>
        <taxon>Chitinophagaceae</taxon>
        <taxon>Chitinophaga</taxon>
    </lineage>
</organism>
<gene>
    <name evidence="6" type="ORF">SAMN05660461_5356</name>
</gene>
<protein>
    <submittedName>
        <fullName evidence="6">Multidrug resistance efflux pump</fullName>
    </submittedName>
</protein>
<feature type="transmembrane region" description="Helical" evidence="5">
    <location>
        <begin position="32"/>
        <end position="51"/>
    </location>
</feature>
<evidence type="ECO:0000256" key="5">
    <source>
        <dbReference type="SAM" id="Phobius"/>
    </source>
</evidence>
<dbReference type="PRINTS" id="PR01490">
    <property type="entry name" value="RTXTOXIND"/>
</dbReference>
<accession>A0A1T5PA13</accession>
<name>A0A1T5PA13_9BACT</name>
<dbReference type="InterPro" id="IPR050739">
    <property type="entry name" value="MFP"/>
</dbReference>
<dbReference type="PANTHER" id="PTHR30386:SF26">
    <property type="entry name" value="TRANSPORT PROTEIN COMB"/>
    <property type="match status" value="1"/>
</dbReference>
<reference evidence="6 7" key="1">
    <citation type="submission" date="2017-02" db="EMBL/GenBank/DDBJ databases">
        <authorList>
            <person name="Peterson S.W."/>
        </authorList>
    </citation>
    <scope>NUCLEOTIDE SEQUENCE [LARGE SCALE GENOMIC DNA]</scope>
    <source>
        <strain evidence="6 7">DSM 18108</strain>
    </source>
</reference>
<dbReference type="PANTHER" id="PTHR30386">
    <property type="entry name" value="MEMBRANE FUSION SUBUNIT OF EMRAB-TOLC MULTIDRUG EFFLUX PUMP"/>
    <property type="match status" value="1"/>
</dbReference>
<keyword evidence="4 5" id="KW-0472">Membrane</keyword>
<dbReference type="STRING" id="393003.SAMN05660461_5356"/>
<dbReference type="EMBL" id="FUZZ01000005">
    <property type="protein sequence ID" value="SKD09467.1"/>
    <property type="molecule type" value="Genomic_DNA"/>
</dbReference>
<keyword evidence="3 5" id="KW-1133">Transmembrane helix</keyword>
<evidence type="ECO:0000256" key="1">
    <source>
        <dbReference type="ARBA" id="ARBA00004167"/>
    </source>
</evidence>
<dbReference type="RefSeq" id="WP_079472630.1">
    <property type="nucleotide sequence ID" value="NZ_FUZZ01000005.1"/>
</dbReference>
<evidence type="ECO:0000256" key="4">
    <source>
        <dbReference type="ARBA" id="ARBA00023136"/>
    </source>
</evidence>
<dbReference type="AlphaFoldDB" id="A0A1T5PA13"/>
<keyword evidence="2 5" id="KW-0812">Transmembrane</keyword>
<evidence type="ECO:0000313" key="6">
    <source>
        <dbReference type="EMBL" id="SKD09467.1"/>
    </source>
</evidence>
<comment type="subcellular location">
    <subcellularLocation>
        <location evidence="1">Membrane</location>
        <topology evidence="1">Single-pass membrane protein</topology>
    </subcellularLocation>
</comment>
<dbReference type="GO" id="GO:0016020">
    <property type="term" value="C:membrane"/>
    <property type="evidence" value="ECO:0007669"/>
    <property type="project" value="UniProtKB-SubCell"/>
</dbReference>
<keyword evidence="7" id="KW-1185">Reference proteome</keyword>
<sequence length="433" mass="49493">METKKDILDTIHLHSEGVQDILTQPPHWMVRWGNTTIFLILLLILLMSCLIKYPEFVPSTVIISSRNPPEKLEARINTKVEEIFVTDHQAVSRGQILMVLQSTADYRDVIRLRGIIDSLGNKAVEYFPLGETAGFKLGEIQADYNAFARALTEEQLYARLQPYSPDYAAADKSLTESRSRIRTLLQQKSLEQTKYELSKREFDRYQELFKERVVSASELNQEKMKFLQAEQNLENINITISQLQEGILGIEKTRSGVTINAQKDKINLTSQTGQLFEQLRKSLNAWEQNYLLTSSVAGVVGFQQFLGKNQFVKTGDILLSVMPDDKDVLIGGLRVPATNSGKVKVGQKVLFKLDNYPYQEFGMVEGRVKNIANAPDKDGNYYVNVILPNGLQTSFHKILPFDKELKGNAEIVTQDLRLIERFFYQMRKLLRFE</sequence>
<evidence type="ECO:0000256" key="3">
    <source>
        <dbReference type="ARBA" id="ARBA00022989"/>
    </source>
</evidence>